<reference evidence="2 3" key="1">
    <citation type="submission" date="2019-01" db="EMBL/GenBank/DDBJ databases">
        <title>Sequencing of cultivated peanut Arachis hypogaea provides insights into genome evolution and oil improvement.</title>
        <authorList>
            <person name="Chen X."/>
        </authorList>
    </citation>
    <scope>NUCLEOTIDE SEQUENCE [LARGE SCALE GENOMIC DNA]</scope>
    <source>
        <strain evidence="3">cv. Fuhuasheng</strain>
        <tissue evidence="2">Leaves</tissue>
    </source>
</reference>
<keyword evidence="3" id="KW-1185">Reference proteome</keyword>
<dbReference type="AlphaFoldDB" id="A0A444ZCZ7"/>
<dbReference type="Proteomes" id="UP000289738">
    <property type="component" value="Chromosome B04"/>
</dbReference>
<evidence type="ECO:0000256" key="1">
    <source>
        <dbReference type="SAM" id="MobiDB-lite"/>
    </source>
</evidence>
<dbReference type="EMBL" id="SDMP01000014">
    <property type="protein sequence ID" value="RYR12052.1"/>
    <property type="molecule type" value="Genomic_DNA"/>
</dbReference>
<protein>
    <submittedName>
        <fullName evidence="2">Uncharacterized protein</fullName>
    </submittedName>
</protein>
<accession>A0A444ZCZ7</accession>
<feature type="compositionally biased region" description="Polar residues" evidence="1">
    <location>
        <begin position="107"/>
        <end position="119"/>
    </location>
</feature>
<name>A0A444ZCZ7_ARAHY</name>
<evidence type="ECO:0000313" key="3">
    <source>
        <dbReference type="Proteomes" id="UP000289738"/>
    </source>
</evidence>
<organism evidence="2 3">
    <name type="scientific">Arachis hypogaea</name>
    <name type="common">Peanut</name>
    <dbReference type="NCBI Taxonomy" id="3818"/>
    <lineage>
        <taxon>Eukaryota</taxon>
        <taxon>Viridiplantae</taxon>
        <taxon>Streptophyta</taxon>
        <taxon>Embryophyta</taxon>
        <taxon>Tracheophyta</taxon>
        <taxon>Spermatophyta</taxon>
        <taxon>Magnoliopsida</taxon>
        <taxon>eudicotyledons</taxon>
        <taxon>Gunneridae</taxon>
        <taxon>Pentapetalae</taxon>
        <taxon>rosids</taxon>
        <taxon>fabids</taxon>
        <taxon>Fabales</taxon>
        <taxon>Fabaceae</taxon>
        <taxon>Papilionoideae</taxon>
        <taxon>50 kb inversion clade</taxon>
        <taxon>dalbergioids sensu lato</taxon>
        <taxon>Dalbergieae</taxon>
        <taxon>Pterocarpus clade</taxon>
        <taxon>Arachis</taxon>
    </lineage>
</organism>
<dbReference type="Pfam" id="PF03004">
    <property type="entry name" value="Transposase_24"/>
    <property type="match status" value="1"/>
</dbReference>
<comment type="caution">
    <text evidence="2">The sequence shown here is derived from an EMBL/GenBank/DDBJ whole genome shotgun (WGS) entry which is preliminary data.</text>
</comment>
<proteinExistence type="predicted"/>
<evidence type="ECO:0000313" key="2">
    <source>
        <dbReference type="EMBL" id="RYR12052.1"/>
    </source>
</evidence>
<feature type="region of interest" description="Disordered" evidence="1">
    <location>
        <begin position="107"/>
        <end position="138"/>
    </location>
</feature>
<sequence length="138" mass="15837">MMHDVRLGKDHLTNWIRPNILRELESYFRDNDGFKHLLLTNVANRALLRSSSYTGGSVTFIKTKTRLSKSLDREAKLAETFKYTHTLKENKKRFAYERSAAHYEEYQQSLETATQQSQPLGGANKAGSDTSIVDPDRI</sequence>
<gene>
    <name evidence="2" type="ORF">Ahy_B04g069569</name>
</gene>
<dbReference type="InterPro" id="IPR004252">
    <property type="entry name" value="Probable_transposase_24"/>
</dbReference>